<dbReference type="Gene3D" id="1.10.630.10">
    <property type="entry name" value="Cytochrome P450"/>
    <property type="match status" value="1"/>
</dbReference>
<keyword evidence="4 5" id="KW-0408">Iron</keyword>
<proteinExistence type="inferred from homology"/>
<evidence type="ECO:0000256" key="1">
    <source>
        <dbReference type="ARBA" id="ARBA00010617"/>
    </source>
</evidence>
<keyword evidence="2 5" id="KW-0479">Metal-binding</keyword>
<dbReference type="GO" id="GO:0016705">
    <property type="term" value="F:oxidoreductase activity, acting on paired donors, with incorporation or reduction of molecular oxygen"/>
    <property type="evidence" value="ECO:0007669"/>
    <property type="project" value="InterPro"/>
</dbReference>
<protein>
    <recommendedName>
        <fullName evidence="7">Cytochrome P450</fullName>
    </recommendedName>
</protein>
<accession>A0A6B2L2V8</accession>
<keyword evidence="3" id="KW-0560">Oxidoreductase</keyword>
<evidence type="ECO:0000256" key="2">
    <source>
        <dbReference type="ARBA" id="ARBA00022723"/>
    </source>
</evidence>
<comment type="similarity">
    <text evidence="1">Belongs to the cytochrome P450 family.</text>
</comment>
<evidence type="ECO:0000256" key="3">
    <source>
        <dbReference type="ARBA" id="ARBA00023002"/>
    </source>
</evidence>
<dbReference type="InterPro" id="IPR036396">
    <property type="entry name" value="Cyt_P450_sf"/>
</dbReference>
<dbReference type="PRINTS" id="PR00465">
    <property type="entry name" value="EP450IV"/>
</dbReference>
<comment type="cofactor">
    <cofactor evidence="5">
        <name>heme</name>
        <dbReference type="ChEBI" id="CHEBI:30413"/>
    </cofactor>
</comment>
<organism evidence="6">
    <name type="scientific">Arcella intermedia</name>
    <dbReference type="NCBI Taxonomy" id="1963864"/>
    <lineage>
        <taxon>Eukaryota</taxon>
        <taxon>Amoebozoa</taxon>
        <taxon>Tubulinea</taxon>
        <taxon>Elardia</taxon>
        <taxon>Arcellinida</taxon>
        <taxon>Sphaerothecina</taxon>
        <taxon>Arcellidae</taxon>
        <taxon>Arcella</taxon>
    </lineage>
</organism>
<evidence type="ECO:0000256" key="5">
    <source>
        <dbReference type="PIRSR" id="PIRSR602403-1"/>
    </source>
</evidence>
<keyword evidence="5" id="KW-0349">Heme</keyword>
<dbReference type="GO" id="GO:0004497">
    <property type="term" value="F:monooxygenase activity"/>
    <property type="evidence" value="ECO:0007669"/>
    <property type="project" value="InterPro"/>
</dbReference>
<dbReference type="GO" id="GO:0020037">
    <property type="term" value="F:heme binding"/>
    <property type="evidence" value="ECO:0007669"/>
    <property type="project" value="InterPro"/>
</dbReference>
<evidence type="ECO:0000313" key="6">
    <source>
        <dbReference type="EMBL" id="NDV31322.1"/>
    </source>
</evidence>
<reference evidence="6" key="1">
    <citation type="journal article" date="2020" name="J. Eukaryot. Microbiol.">
        <title>De novo Sequencing, Assembly and Annotation of the Transcriptome for the Free-Living Testate Amoeba Arcella intermedia.</title>
        <authorList>
            <person name="Ribeiro G.M."/>
            <person name="Porfirio-Sousa A.L."/>
            <person name="Maurer-Alcala X.X."/>
            <person name="Katz L.A."/>
            <person name="Lahr D.J.G."/>
        </authorList>
    </citation>
    <scope>NUCLEOTIDE SEQUENCE</scope>
</reference>
<evidence type="ECO:0000256" key="4">
    <source>
        <dbReference type="ARBA" id="ARBA00023004"/>
    </source>
</evidence>
<dbReference type="EMBL" id="GIBP01002353">
    <property type="protein sequence ID" value="NDV31322.1"/>
    <property type="molecule type" value="Transcribed_RNA"/>
</dbReference>
<dbReference type="PANTHER" id="PTHR24296">
    <property type="entry name" value="CYTOCHROME P450"/>
    <property type="match status" value="1"/>
</dbReference>
<evidence type="ECO:0008006" key="7">
    <source>
        <dbReference type="Google" id="ProtNLM"/>
    </source>
</evidence>
<dbReference type="SUPFAM" id="SSF48264">
    <property type="entry name" value="Cytochrome P450"/>
    <property type="match status" value="1"/>
</dbReference>
<sequence>MALATTLGLTLYVLTRDNRPDKSIPMPFFDWPILGNLVTIAINSISGVELYDMVERTAKLGNYWMHIPALGGMELHISDPPSIKALLEDLDSFALPPYRFFLFGELFGHGIFLSNGEAWNFQRNLAKPIFNLPSRTDMFETYHKAAKNLLKVLEEAAASGETLELQQLFKRFTLDTFSQIGFGYPISSLLHPVQFSSSFDWIFREVDNRMKFPWRKITKEREWRYHVGVIEDFIVGLIAERRKEGWEGKKDFLSRLLEMEAQKEITGVTEKFLKDQVMNFMIAGRDTTAILLAATFYFLAQDERVEGKVVREIEEVVGKEEVTMNHTKELRYLKNVLDESLRLHPPAVPINSRICVKDVVLPNKVVVRKGGLVGYSPFVVHRLKEFWGEDADEFKPERWEDKDILKHPYQFVPFQKGPRQCLGMNMAYEEAKCCIAILYQSGFRFKLLNKENPLLHNMAAILTARNGINVKVQKIN</sequence>
<dbReference type="InterPro" id="IPR001128">
    <property type="entry name" value="Cyt_P450"/>
</dbReference>
<dbReference type="AlphaFoldDB" id="A0A6B2L2V8"/>
<dbReference type="PRINTS" id="PR00385">
    <property type="entry name" value="P450"/>
</dbReference>
<dbReference type="Pfam" id="PF00067">
    <property type="entry name" value="p450"/>
    <property type="match status" value="1"/>
</dbReference>
<feature type="binding site" description="axial binding residue" evidence="5">
    <location>
        <position position="421"/>
    </location>
    <ligand>
        <name>heme</name>
        <dbReference type="ChEBI" id="CHEBI:30413"/>
    </ligand>
    <ligandPart>
        <name>Fe</name>
        <dbReference type="ChEBI" id="CHEBI:18248"/>
    </ligandPart>
</feature>
<dbReference type="InterPro" id="IPR002403">
    <property type="entry name" value="Cyt_P450_E_grp-IV"/>
</dbReference>
<dbReference type="GO" id="GO:0005506">
    <property type="term" value="F:iron ion binding"/>
    <property type="evidence" value="ECO:0007669"/>
    <property type="project" value="InterPro"/>
</dbReference>
<name>A0A6B2L2V8_9EUKA</name>